<evidence type="ECO:0000256" key="4">
    <source>
        <dbReference type="ARBA" id="ARBA00023163"/>
    </source>
</evidence>
<dbReference type="KEGG" id="eus:EUTSA_v10021945mg"/>
<keyword evidence="3" id="KW-0238">DNA-binding</keyword>
<evidence type="ECO:0000256" key="3">
    <source>
        <dbReference type="ARBA" id="ARBA00023125"/>
    </source>
</evidence>
<dbReference type="InterPro" id="IPR002100">
    <property type="entry name" value="TF_MADSbox"/>
</dbReference>
<dbReference type="SUPFAM" id="SSF55455">
    <property type="entry name" value="SRF-like"/>
    <property type="match status" value="1"/>
</dbReference>
<feature type="non-terminal residue" evidence="7">
    <location>
        <position position="222"/>
    </location>
</feature>
<dbReference type="Gene3D" id="3.40.1810.10">
    <property type="entry name" value="Transcription factor, MADS-box"/>
    <property type="match status" value="1"/>
</dbReference>
<keyword evidence="2" id="KW-0805">Transcription regulation</keyword>
<dbReference type="GO" id="GO:0005634">
    <property type="term" value="C:nucleus"/>
    <property type="evidence" value="ECO:0007669"/>
    <property type="project" value="UniProtKB-SubCell"/>
</dbReference>
<dbReference type="PANTHER" id="PTHR11945">
    <property type="entry name" value="MADS BOX PROTEIN"/>
    <property type="match status" value="1"/>
</dbReference>
<evidence type="ECO:0000313" key="7">
    <source>
        <dbReference type="EMBL" id="ESQ48862.1"/>
    </source>
</evidence>
<feature type="domain" description="MADS-box" evidence="6">
    <location>
        <begin position="1"/>
        <end position="51"/>
    </location>
</feature>
<evidence type="ECO:0000256" key="1">
    <source>
        <dbReference type="ARBA" id="ARBA00004123"/>
    </source>
</evidence>
<comment type="subcellular location">
    <subcellularLocation>
        <location evidence="1">Nucleus</location>
    </subcellularLocation>
</comment>
<proteinExistence type="predicted"/>
<dbReference type="STRING" id="72664.V4M207"/>
<keyword evidence="8" id="KW-1185">Reference proteome</keyword>
<dbReference type="Pfam" id="PF00319">
    <property type="entry name" value="SRF-TF"/>
    <property type="match status" value="1"/>
</dbReference>
<dbReference type="CDD" id="cd00266">
    <property type="entry name" value="MADS_SRF_like"/>
    <property type="match status" value="1"/>
</dbReference>
<keyword evidence="5" id="KW-0539">Nucleus</keyword>
<name>V4M207_EUTSA</name>
<sequence>MPRKKIRLTLVANENKRATSLRKRKLGLVKKVRELTILCDVKACLIIFSPNDAEPMVWPSVEAARDLLDDYFALPEFEKKQNETTLESYLKEKTRKVHEQLTEIKKKNTEQVIDQLMVQLSSGRRMDDLNLSEIYQLLSFLKGAIMNFRKRLSFLQQPPLYDPPMHPFETQSEELIRTNANDVFMVGSGQDYERAENTDEGDKVLSIGTVRENQSYYLMDKW</sequence>
<evidence type="ECO:0000256" key="5">
    <source>
        <dbReference type="ARBA" id="ARBA00023242"/>
    </source>
</evidence>
<organism evidence="7 8">
    <name type="scientific">Eutrema salsugineum</name>
    <name type="common">Saltwater cress</name>
    <name type="synonym">Sisymbrium salsugineum</name>
    <dbReference type="NCBI Taxonomy" id="72664"/>
    <lineage>
        <taxon>Eukaryota</taxon>
        <taxon>Viridiplantae</taxon>
        <taxon>Streptophyta</taxon>
        <taxon>Embryophyta</taxon>
        <taxon>Tracheophyta</taxon>
        <taxon>Spermatophyta</taxon>
        <taxon>Magnoliopsida</taxon>
        <taxon>eudicotyledons</taxon>
        <taxon>Gunneridae</taxon>
        <taxon>Pentapetalae</taxon>
        <taxon>rosids</taxon>
        <taxon>malvids</taxon>
        <taxon>Brassicales</taxon>
        <taxon>Brassicaceae</taxon>
        <taxon>Eutremeae</taxon>
        <taxon>Eutrema</taxon>
    </lineage>
</organism>
<dbReference type="PROSITE" id="PS50066">
    <property type="entry name" value="MADS_BOX_2"/>
    <property type="match status" value="1"/>
</dbReference>
<accession>V4M207</accession>
<dbReference type="GO" id="GO:0045944">
    <property type="term" value="P:positive regulation of transcription by RNA polymerase II"/>
    <property type="evidence" value="ECO:0007669"/>
    <property type="project" value="InterPro"/>
</dbReference>
<dbReference type="Proteomes" id="UP000030689">
    <property type="component" value="Unassembled WGS sequence"/>
</dbReference>
<evidence type="ECO:0000256" key="2">
    <source>
        <dbReference type="ARBA" id="ARBA00023015"/>
    </source>
</evidence>
<evidence type="ECO:0000259" key="6">
    <source>
        <dbReference type="PROSITE" id="PS50066"/>
    </source>
</evidence>
<dbReference type="AlphaFoldDB" id="V4M207"/>
<dbReference type="PRINTS" id="PR00404">
    <property type="entry name" value="MADSDOMAIN"/>
</dbReference>
<dbReference type="InterPro" id="IPR036879">
    <property type="entry name" value="TF_MADSbox_sf"/>
</dbReference>
<dbReference type="Gramene" id="ESQ48862">
    <property type="protein sequence ID" value="ESQ48862"/>
    <property type="gene ID" value="EUTSA_v10021945mg"/>
</dbReference>
<protein>
    <recommendedName>
        <fullName evidence="6">MADS-box domain-containing protein</fullName>
    </recommendedName>
</protein>
<dbReference type="GO" id="GO:0000981">
    <property type="term" value="F:DNA-binding transcription factor activity, RNA polymerase II-specific"/>
    <property type="evidence" value="ECO:0007669"/>
    <property type="project" value="InterPro"/>
</dbReference>
<dbReference type="OMA" id="MWIVNDA"/>
<dbReference type="EMBL" id="KI517408">
    <property type="protein sequence ID" value="ESQ48862.1"/>
    <property type="molecule type" value="Genomic_DNA"/>
</dbReference>
<reference evidence="7 8" key="1">
    <citation type="journal article" date="2013" name="Front. Plant Sci.">
        <title>The Reference Genome of the Halophytic Plant Eutrema salsugineum.</title>
        <authorList>
            <person name="Yang R."/>
            <person name="Jarvis D.E."/>
            <person name="Chen H."/>
            <person name="Beilstein M.A."/>
            <person name="Grimwood J."/>
            <person name="Jenkins J."/>
            <person name="Shu S."/>
            <person name="Prochnik S."/>
            <person name="Xin M."/>
            <person name="Ma C."/>
            <person name="Schmutz J."/>
            <person name="Wing R.A."/>
            <person name="Mitchell-Olds T."/>
            <person name="Schumaker K.S."/>
            <person name="Wang X."/>
        </authorList>
    </citation>
    <scope>NUCLEOTIDE SEQUENCE [LARGE SCALE GENOMIC DNA]</scope>
</reference>
<keyword evidence="4" id="KW-0804">Transcription</keyword>
<evidence type="ECO:0000313" key="8">
    <source>
        <dbReference type="Proteomes" id="UP000030689"/>
    </source>
</evidence>
<dbReference type="GO" id="GO:0046983">
    <property type="term" value="F:protein dimerization activity"/>
    <property type="evidence" value="ECO:0007669"/>
    <property type="project" value="InterPro"/>
</dbReference>
<dbReference type="GO" id="GO:0000978">
    <property type="term" value="F:RNA polymerase II cis-regulatory region sequence-specific DNA binding"/>
    <property type="evidence" value="ECO:0007669"/>
    <property type="project" value="TreeGrafter"/>
</dbReference>
<gene>
    <name evidence="7" type="ORF">EUTSA_v10021945mg</name>
</gene>
<dbReference type="PANTHER" id="PTHR11945:SF821">
    <property type="entry name" value="AGAMOUS-LIKE 57"/>
    <property type="match status" value="1"/>
</dbReference>
<dbReference type="InterPro" id="IPR033897">
    <property type="entry name" value="SRF-like_MADS-box"/>
</dbReference>
<dbReference type="SMART" id="SM00432">
    <property type="entry name" value="MADS"/>
    <property type="match status" value="1"/>
</dbReference>
<dbReference type="OrthoDB" id="1112379at2759"/>
<dbReference type="eggNOG" id="KOG0014">
    <property type="taxonomic scope" value="Eukaryota"/>
</dbReference>